<dbReference type="Proteomes" id="UP000076858">
    <property type="component" value="Unassembled WGS sequence"/>
</dbReference>
<proteinExistence type="predicted"/>
<reference evidence="1 2" key="1">
    <citation type="submission" date="2016-03" db="EMBL/GenBank/DDBJ databases">
        <title>EvidentialGene: Evidence-directed Construction of Genes on Genomes.</title>
        <authorList>
            <person name="Gilbert D.G."/>
            <person name="Choi J.-H."/>
            <person name="Mockaitis K."/>
            <person name="Colbourne J."/>
            <person name="Pfrender M."/>
        </authorList>
    </citation>
    <scope>NUCLEOTIDE SEQUENCE [LARGE SCALE GENOMIC DNA]</scope>
    <source>
        <strain evidence="1 2">Xinb3</strain>
        <tissue evidence="1">Complete organism</tissue>
    </source>
</reference>
<evidence type="ECO:0000313" key="2">
    <source>
        <dbReference type="Proteomes" id="UP000076858"/>
    </source>
</evidence>
<accession>A0A164DX24</accession>
<feature type="non-terminal residue" evidence="1">
    <location>
        <position position="1"/>
    </location>
</feature>
<comment type="caution">
    <text evidence="1">The sequence shown here is derived from an EMBL/GenBank/DDBJ whole genome shotgun (WGS) entry which is preliminary data.</text>
</comment>
<protein>
    <submittedName>
        <fullName evidence="1">Uncharacterized protein</fullName>
    </submittedName>
</protein>
<gene>
    <name evidence="1" type="ORF">APZ42_009603</name>
</gene>
<sequence>LRSLLAGPKDERFHREKVLHVSRWGRRNSTRHFNMKVELDISKALLYK</sequence>
<dbReference type="EMBL" id="LRGB01025745">
    <property type="protein sequence ID" value="KZR96197.1"/>
    <property type="molecule type" value="Genomic_DNA"/>
</dbReference>
<evidence type="ECO:0000313" key="1">
    <source>
        <dbReference type="EMBL" id="KZR96197.1"/>
    </source>
</evidence>
<organism evidence="1 2">
    <name type="scientific">Daphnia magna</name>
    <dbReference type="NCBI Taxonomy" id="35525"/>
    <lineage>
        <taxon>Eukaryota</taxon>
        <taxon>Metazoa</taxon>
        <taxon>Ecdysozoa</taxon>
        <taxon>Arthropoda</taxon>
        <taxon>Crustacea</taxon>
        <taxon>Branchiopoda</taxon>
        <taxon>Diplostraca</taxon>
        <taxon>Cladocera</taxon>
        <taxon>Anomopoda</taxon>
        <taxon>Daphniidae</taxon>
        <taxon>Daphnia</taxon>
    </lineage>
</organism>
<name>A0A164DX24_9CRUS</name>
<dbReference type="AlphaFoldDB" id="A0A164DX24"/>
<keyword evidence="2" id="KW-1185">Reference proteome</keyword>